<dbReference type="Proteomes" id="UP001549921">
    <property type="component" value="Unassembled WGS sequence"/>
</dbReference>
<dbReference type="Gene3D" id="3.30.70.270">
    <property type="match status" value="1"/>
</dbReference>
<feature type="domain" description="Integrase catalytic" evidence="1">
    <location>
        <begin position="1207"/>
        <end position="1401"/>
    </location>
</feature>
<dbReference type="SUPFAM" id="SSF53098">
    <property type="entry name" value="Ribonuclease H-like"/>
    <property type="match status" value="1"/>
</dbReference>
<dbReference type="InterPro" id="IPR021109">
    <property type="entry name" value="Peptidase_aspartic_dom_sf"/>
</dbReference>
<reference evidence="2 3" key="1">
    <citation type="submission" date="2024-06" db="EMBL/GenBank/DDBJ databases">
        <title>A chromosome-level genome assembly of beet webworm, Loxostege sticticalis.</title>
        <authorList>
            <person name="Zhang Y."/>
        </authorList>
    </citation>
    <scope>NUCLEOTIDE SEQUENCE [LARGE SCALE GENOMIC DNA]</scope>
    <source>
        <strain evidence="2">AQ028</strain>
        <tissue evidence="2">Male pupae</tissue>
    </source>
</reference>
<dbReference type="PROSITE" id="PS50994">
    <property type="entry name" value="INTEGRASE"/>
    <property type="match status" value="1"/>
</dbReference>
<proteinExistence type="predicted"/>
<comment type="caution">
    <text evidence="2">The sequence shown here is derived from an EMBL/GenBank/DDBJ whole genome shotgun (WGS) entry which is preliminary data.</text>
</comment>
<dbReference type="SUPFAM" id="SSF56672">
    <property type="entry name" value="DNA/RNA polymerases"/>
    <property type="match status" value="1"/>
</dbReference>
<dbReference type="Gene3D" id="2.40.70.10">
    <property type="entry name" value="Acid Proteases"/>
    <property type="match status" value="1"/>
</dbReference>
<dbReference type="InterPro" id="IPR043502">
    <property type="entry name" value="DNA/RNA_pol_sf"/>
</dbReference>
<dbReference type="InterPro" id="IPR043128">
    <property type="entry name" value="Rev_trsase/Diguanyl_cyclase"/>
</dbReference>
<dbReference type="GO" id="GO:0042575">
    <property type="term" value="C:DNA polymerase complex"/>
    <property type="evidence" value="ECO:0007669"/>
    <property type="project" value="UniProtKB-ARBA"/>
</dbReference>
<dbReference type="PANTHER" id="PTHR47331:SF1">
    <property type="entry name" value="GAG-LIKE PROTEIN"/>
    <property type="match status" value="1"/>
</dbReference>
<dbReference type="EMBL" id="JBEDNZ010000003">
    <property type="protein sequence ID" value="KAL0849827.1"/>
    <property type="molecule type" value="Genomic_DNA"/>
</dbReference>
<dbReference type="Gene3D" id="3.10.10.10">
    <property type="entry name" value="HIV Type 1 Reverse Transcriptase, subunit A, domain 1"/>
    <property type="match status" value="1"/>
</dbReference>
<sequence>MSTENISELTGLVRKRGAVKGAITKFCNYFQEVNPSEVSTHILQIKEERLRETFKKYEELNLEVCALDPEADDSDKRALALENAEKQQVQQTTIPKATHMVTVPAGTTSMKSSTPACVLCKLPHKLFTCPKFLLLSAADRLKLITDKKLCKICLNSHTKKCRFFFKCDICKEKHNKLIHQDKPQSPVTLFTESSNKQTLLPTARVKIIASNGTEYHVKALLDSGSQVSFITKELVDLLGLQPKSISTPVVGICNNINNLNERVNVKLHSLVKDFTISTTCYLLDSIASKLPQKRFSLENLALPPNIELADQDFNIPSVIHVLLGADIFFQVLLPSEPSASLHEAAGENTSTSVSAVPVLRTQFGDVIAGSLPATQGAHQVTSLFCKTCDNTLNNTLSDFFKAESIPEHFSESLTEYDACEKIFRDTVKLDTQNNKFEVTLPLKLPLESINESLGNSFHLALKRFNNLEQRFQKDASVHQLYKDFIHDYVDQGHGTVVDISQYNISKDPVYFLPHHPVIRLDKKTTKCRVVFDGSMKTNKKVSLNDLLLNGPVVQNELLDILLLFRVDEYIFITDIKSMFRQISLNPMHRVLQNILWRDCPSDNIQCIQLNTVSYGLKSSSFLATRCLKELAMRYKDQFPLAAFIIENSIYVDDALVSQSSPELLQQSKQQLCSLLEIGGFKLHKWFSNCPELLSEVPKSQQHFDDIELQKNDAFLKTLGIHYDINTDSFMLSSPNDDNLMPATKREILSYIGKFYDPLGFAGPVVVTAKVIMQRLWQAQIAWDEQLPEHLLNNWEDFYKSLRKMSPIHLPLVILIRRMTTRYVNLNNARTIELIGFADASSSTAYGCCVYLRVIDIIGNVKVSLLCSKSRVNPLKQSMTVPRLELNAAVLLAKLISRVHSMLQLKLKINNVILHSDSQIVLAWIKTNINTLNAYVANRVKVILQLAQSYTWTYIDSENNPADCLSRGILPHELQNHNLWWSGPKAIHSSEYTFPVLPDLPEVEDSSAFPSAMVCTADDSNLCLDFLDKFSDITKMKRILAYVLRFIQNARSRSHRNTSDYLTSKELNDSLLLIVKGEQQKYLQDTIRDLKACKTTKGNLKQLCPFLDVNGIIRVGGRLENASIPFSHKHQVVLPRESRITHLIIQHEHIKNLHAGQRLVLSAINQKFWIVHGINEVKKVIYKCIICFKLKAQTAKQLMGSLPHDRVNVSRPFQKIGLDFAGPIMIKQSRIRKSLETKAYVCVFVCFATKAIHLELASDLRTATFLACFKRFISRRGLPTDVYSDNASTFKCASSQLTELYKLQNCKTHQKEVHDFSSQQGINFHFLPCYSPIFAGLAEAGVKSMKFHLKRVVQKSLLTYEEMNTVLCQIEAILNSRPLMPLSNDKTDFACLTPGHFLIGSALNTYPEQDVQDLRNKLQFWKVCTQIRNSFWKVWNKQYLNILQTRNKWTNVHPNINVDSLVILKEDNTAPMFWPMARITNVFPGSDNKVRVVEVQTANGNKHRRSITKVCPLPIE</sequence>
<dbReference type="CDD" id="cd00303">
    <property type="entry name" value="retropepsin_like"/>
    <property type="match status" value="1"/>
</dbReference>
<evidence type="ECO:0000313" key="2">
    <source>
        <dbReference type="EMBL" id="KAL0849827.1"/>
    </source>
</evidence>
<dbReference type="InterPro" id="IPR001584">
    <property type="entry name" value="Integrase_cat-core"/>
</dbReference>
<evidence type="ECO:0000259" key="1">
    <source>
        <dbReference type="PROSITE" id="PS50994"/>
    </source>
</evidence>
<dbReference type="GO" id="GO:0071897">
    <property type="term" value="P:DNA biosynthetic process"/>
    <property type="evidence" value="ECO:0007669"/>
    <property type="project" value="UniProtKB-ARBA"/>
</dbReference>
<protein>
    <recommendedName>
        <fullName evidence="1">Integrase catalytic domain-containing protein</fullName>
    </recommendedName>
</protein>
<dbReference type="Pfam" id="PF18701">
    <property type="entry name" value="DUF5641"/>
    <property type="match status" value="1"/>
</dbReference>
<name>A0ABD0TKF3_LOXSC</name>
<accession>A0ABD0TKF3</accession>
<dbReference type="Pfam" id="PF05380">
    <property type="entry name" value="Peptidase_A17"/>
    <property type="match status" value="1"/>
</dbReference>
<dbReference type="PANTHER" id="PTHR47331">
    <property type="entry name" value="PHD-TYPE DOMAIN-CONTAINING PROTEIN"/>
    <property type="match status" value="1"/>
</dbReference>
<dbReference type="InterPro" id="IPR008042">
    <property type="entry name" value="Retrotrans_Pao"/>
</dbReference>
<organism evidence="2 3">
    <name type="scientific">Loxostege sticticalis</name>
    <name type="common">Beet webworm moth</name>
    <dbReference type="NCBI Taxonomy" id="481309"/>
    <lineage>
        <taxon>Eukaryota</taxon>
        <taxon>Metazoa</taxon>
        <taxon>Ecdysozoa</taxon>
        <taxon>Arthropoda</taxon>
        <taxon>Hexapoda</taxon>
        <taxon>Insecta</taxon>
        <taxon>Pterygota</taxon>
        <taxon>Neoptera</taxon>
        <taxon>Endopterygota</taxon>
        <taxon>Lepidoptera</taxon>
        <taxon>Glossata</taxon>
        <taxon>Ditrysia</taxon>
        <taxon>Pyraloidea</taxon>
        <taxon>Crambidae</taxon>
        <taxon>Pyraustinae</taxon>
        <taxon>Loxostege</taxon>
    </lineage>
</organism>
<evidence type="ECO:0000313" key="3">
    <source>
        <dbReference type="Proteomes" id="UP001549921"/>
    </source>
</evidence>
<gene>
    <name evidence="2" type="ORF">ABMA28_011766</name>
</gene>
<dbReference type="Gene3D" id="3.30.420.10">
    <property type="entry name" value="Ribonuclease H-like superfamily/Ribonuclease H"/>
    <property type="match status" value="1"/>
</dbReference>
<dbReference type="InterPro" id="IPR012337">
    <property type="entry name" value="RNaseH-like_sf"/>
</dbReference>
<dbReference type="InterPro" id="IPR040676">
    <property type="entry name" value="DUF5641"/>
</dbReference>
<dbReference type="InterPro" id="IPR036397">
    <property type="entry name" value="RNaseH_sf"/>
</dbReference>